<dbReference type="Proteomes" id="UP000325081">
    <property type="component" value="Unassembled WGS sequence"/>
</dbReference>
<dbReference type="EMBL" id="BKCP01007959">
    <property type="protein sequence ID" value="GER47485.1"/>
    <property type="molecule type" value="Genomic_DNA"/>
</dbReference>
<comment type="caution">
    <text evidence="1">The sequence shown here is derived from an EMBL/GenBank/DDBJ whole genome shotgun (WGS) entry which is preliminary data.</text>
</comment>
<dbReference type="AlphaFoldDB" id="A0A5A7QQ29"/>
<gene>
    <name evidence="1" type="ORF">STAS_24594</name>
</gene>
<protein>
    <submittedName>
        <fullName evidence="1">ARM repeat superfamily protein</fullName>
    </submittedName>
</protein>
<reference evidence="2" key="1">
    <citation type="journal article" date="2019" name="Curr. Biol.">
        <title>Genome Sequence of Striga asiatica Provides Insight into the Evolution of Plant Parasitism.</title>
        <authorList>
            <person name="Yoshida S."/>
            <person name="Kim S."/>
            <person name="Wafula E.K."/>
            <person name="Tanskanen J."/>
            <person name="Kim Y.M."/>
            <person name="Honaas L."/>
            <person name="Yang Z."/>
            <person name="Spallek T."/>
            <person name="Conn C.E."/>
            <person name="Ichihashi Y."/>
            <person name="Cheong K."/>
            <person name="Cui S."/>
            <person name="Der J.P."/>
            <person name="Gundlach H."/>
            <person name="Jiao Y."/>
            <person name="Hori C."/>
            <person name="Ishida J.K."/>
            <person name="Kasahara H."/>
            <person name="Kiba T."/>
            <person name="Kim M.S."/>
            <person name="Koo N."/>
            <person name="Laohavisit A."/>
            <person name="Lee Y.H."/>
            <person name="Lumba S."/>
            <person name="McCourt P."/>
            <person name="Mortimer J.C."/>
            <person name="Mutuku J.M."/>
            <person name="Nomura T."/>
            <person name="Sasaki-Sekimoto Y."/>
            <person name="Seto Y."/>
            <person name="Wang Y."/>
            <person name="Wakatake T."/>
            <person name="Sakakibara H."/>
            <person name="Demura T."/>
            <person name="Yamaguchi S."/>
            <person name="Yoneyama K."/>
            <person name="Manabe R.I."/>
            <person name="Nelson D.C."/>
            <person name="Schulman A.H."/>
            <person name="Timko M.P."/>
            <person name="dePamphilis C.W."/>
            <person name="Choi D."/>
            <person name="Shirasu K."/>
        </authorList>
    </citation>
    <scope>NUCLEOTIDE SEQUENCE [LARGE SCALE GENOMIC DNA]</scope>
    <source>
        <strain evidence="2">cv. UVA1</strain>
    </source>
</reference>
<sequence>MPSSSNIDTSSMGMVSAQRSCNLLAMPVGTLLSLSYVKSNRKDLVEDEKSFKRVVQILVPKTEGSKCCQKMLLTRGVYWDLQRLAEMDVVGAKKAFHRLSGSRLISVFSRTWK</sequence>
<dbReference type="OrthoDB" id="1674650at2759"/>
<evidence type="ECO:0000313" key="1">
    <source>
        <dbReference type="EMBL" id="GER47485.1"/>
    </source>
</evidence>
<organism evidence="1 2">
    <name type="scientific">Striga asiatica</name>
    <name type="common">Asiatic witchweed</name>
    <name type="synonym">Buchnera asiatica</name>
    <dbReference type="NCBI Taxonomy" id="4170"/>
    <lineage>
        <taxon>Eukaryota</taxon>
        <taxon>Viridiplantae</taxon>
        <taxon>Streptophyta</taxon>
        <taxon>Embryophyta</taxon>
        <taxon>Tracheophyta</taxon>
        <taxon>Spermatophyta</taxon>
        <taxon>Magnoliopsida</taxon>
        <taxon>eudicotyledons</taxon>
        <taxon>Gunneridae</taxon>
        <taxon>Pentapetalae</taxon>
        <taxon>asterids</taxon>
        <taxon>lamiids</taxon>
        <taxon>Lamiales</taxon>
        <taxon>Orobanchaceae</taxon>
        <taxon>Buchnereae</taxon>
        <taxon>Striga</taxon>
    </lineage>
</organism>
<name>A0A5A7QQ29_STRAF</name>
<keyword evidence="2" id="KW-1185">Reference proteome</keyword>
<accession>A0A5A7QQ29</accession>
<evidence type="ECO:0000313" key="2">
    <source>
        <dbReference type="Proteomes" id="UP000325081"/>
    </source>
</evidence>
<proteinExistence type="predicted"/>